<comment type="caution">
    <text evidence="2">The sequence shown here is derived from an EMBL/GenBank/DDBJ whole genome shotgun (WGS) entry which is preliminary data.</text>
</comment>
<accession>A0ABR1XU30</accession>
<reference evidence="2 3" key="1">
    <citation type="journal article" date="2022" name="G3 (Bethesda)">
        <title>Enemy or ally: a genomic approach to elucidate the lifestyle of Phyllosticta citrichinaensis.</title>
        <authorList>
            <person name="Buijs V.A."/>
            <person name="Groenewald J.Z."/>
            <person name="Haridas S."/>
            <person name="LaButti K.M."/>
            <person name="Lipzen A."/>
            <person name="Martin F.M."/>
            <person name="Barry K."/>
            <person name="Grigoriev I.V."/>
            <person name="Crous P.W."/>
            <person name="Seidl M.F."/>
        </authorList>
    </citation>
    <scope>NUCLEOTIDE SEQUENCE [LARGE SCALE GENOMIC DNA]</scope>
    <source>
        <strain evidence="2 3">CBS 129764</strain>
    </source>
</reference>
<feature type="compositionally biased region" description="Low complexity" evidence="1">
    <location>
        <begin position="134"/>
        <end position="158"/>
    </location>
</feature>
<dbReference type="Proteomes" id="UP001456524">
    <property type="component" value="Unassembled WGS sequence"/>
</dbReference>
<proteinExistence type="predicted"/>
<feature type="compositionally biased region" description="Polar residues" evidence="1">
    <location>
        <begin position="289"/>
        <end position="303"/>
    </location>
</feature>
<name>A0ABR1XU30_9PEZI</name>
<protein>
    <recommendedName>
        <fullName evidence="4">Nucleoporin NUP53</fullName>
    </recommendedName>
</protein>
<evidence type="ECO:0000256" key="1">
    <source>
        <dbReference type="SAM" id="MobiDB-lite"/>
    </source>
</evidence>
<gene>
    <name evidence="2" type="ORF">IWX90DRAFT_433314</name>
</gene>
<feature type="compositionally biased region" description="Polar residues" evidence="1">
    <location>
        <begin position="50"/>
        <end position="59"/>
    </location>
</feature>
<feature type="compositionally biased region" description="Low complexity" evidence="1">
    <location>
        <begin position="308"/>
        <end position="328"/>
    </location>
</feature>
<organism evidence="2 3">
    <name type="scientific">Phyllosticta citrichinensis</name>
    <dbReference type="NCBI Taxonomy" id="1130410"/>
    <lineage>
        <taxon>Eukaryota</taxon>
        <taxon>Fungi</taxon>
        <taxon>Dikarya</taxon>
        <taxon>Ascomycota</taxon>
        <taxon>Pezizomycotina</taxon>
        <taxon>Dothideomycetes</taxon>
        <taxon>Dothideomycetes incertae sedis</taxon>
        <taxon>Botryosphaeriales</taxon>
        <taxon>Phyllostictaceae</taxon>
        <taxon>Phyllosticta</taxon>
    </lineage>
</organism>
<sequence length="465" mass="50842">MNSFRGGMQVHAVPESERAFDAAGRQLPWGYEYAEYVFFYRIQSTCGMSQSSRRSSIGTLTDDFSDFSNDPSGPRRHVEERGPFGRSTRRRNFSRSKTTGTPARKEDQARVDNFKAIDDIFNHLKAPAAKTQDSVQQTAPTQSSAQTAAAPALPTSQSTVAAEPTEVILYGFGGDTQWAAIEFYERISEGIVYEDYERCPPTSKYNLTLSSSRAAAVQRKLTPAALKKKNTYCGGDHWIKVTFDSPEAADRACHYSPHIIHGHAVYAELYRGTGPANDEAIPASRVTLNGINASPSHSSTTIRGPSGGSPTASSETASSATATAGVPTARRRVPHRSSMNPIPPASTTVVADPPAMQHNTQANGQVEYPQLATAFEPPPLRIRGAKRAVLLPPEQALLPVGNWWQQTFGSWPIIGMFLSGGTEVIGNEVPRKEDGSFDWDNSSLYWRIWAWVDLILRTDFLGLGE</sequence>
<evidence type="ECO:0008006" key="4">
    <source>
        <dbReference type="Google" id="ProtNLM"/>
    </source>
</evidence>
<feature type="region of interest" description="Disordered" evidence="1">
    <location>
        <begin position="289"/>
        <end position="352"/>
    </location>
</feature>
<evidence type="ECO:0000313" key="2">
    <source>
        <dbReference type="EMBL" id="KAK8166617.1"/>
    </source>
</evidence>
<dbReference type="InterPro" id="IPR012677">
    <property type="entry name" value="Nucleotide-bd_a/b_plait_sf"/>
</dbReference>
<keyword evidence="3" id="KW-1185">Reference proteome</keyword>
<feature type="region of interest" description="Disordered" evidence="1">
    <location>
        <begin position="50"/>
        <end position="109"/>
    </location>
</feature>
<evidence type="ECO:0000313" key="3">
    <source>
        <dbReference type="Proteomes" id="UP001456524"/>
    </source>
</evidence>
<dbReference type="Gene3D" id="3.30.70.330">
    <property type="match status" value="1"/>
</dbReference>
<feature type="region of interest" description="Disordered" evidence="1">
    <location>
        <begin position="129"/>
        <end position="158"/>
    </location>
</feature>
<feature type="compositionally biased region" description="Polar residues" evidence="1">
    <location>
        <begin position="337"/>
        <end position="349"/>
    </location>
</feature>
<dbReference type="EMBL" id="JBBWUH010000005">
    <property type="protein sequence ID" value="KAK8166617.1"/>
    <property type="molecule type" value="Genomic_DNA"/>
</dbReference>